<dbReference type="InterPro" id="IPR016032">
    <property type="entry name" value="Sig_transdc_resp-reg_C-effctor"/>
</dbReference>
<keyword evidence="10" id="KW-0614">Plasmid</keyword>
<dbReference type="InterPro" id="IPR001789">
    <property type="entry name" value="Sig_transdc_resp-reg_receiver"/>
</dbReference>
<dbReference type="Gene3D" id="3.40.50.2300">
    <property type="match status" value="1"/>
</dbReference>
<evidence type="ECO:0000256" key="3">
    <source>
        <dbReference type="ARBA" id="ARBA00023015"/>
    </source>
</evidence>
<dbReference type="SMART" id="SM00448">
    <property type="entry name" value="REC"/>
    <property type="match status" value="1"/>
</dbReference>
<sequence length="219" mass="24173">MRLLVVEDDPALAQQLAERLEGEGYAVDRAADGEDGQFLGETEPYDTIVLDLGLPRVDGLTVLRSWRAQGITAPVIILTARGAWTEKVQGIDAGADDYLAKPFSMEELLARIRALIRRSKGHASAEIACGGVVLDTRSGRVTLNGQTVDLTGHEFRVLDYLMHRKGQLVSRTELTEHIYAQDFDRDSNTIEVFVGRLRRKLGADLIKTVRGLGYKLEAP</sequence>
<gene>
    <name evidence="10" type="ORF">D3869_19835</name>
</gene>
<dbReference type="SMART" id="SM00862">
    <property type="entry name" value="Trans_reg_C"/>
    <property type="match status" value="1"/>
</dbReference>
<feature type="domain" description="Response regulatory" evidence="8">
    <location>
        <begin position="2"/>
        <end position="116"/>
    </location>
</feature>
<dbReference type="SUPFAM" id="SSF52172">
    <property type="entry name" value="CheY-like"/>
    <property type="match status" value="1"/>
</dbReference>
<dbReference type="InterPro" id="IPR036388">
    <property type="entry name" value="WH-like_DNA-bd_sf"/>
</dbReference>
<evidence type="ECO:0000256" key="5">
    <source>
        <dbReference type="ARBA" id="ARBA00023163"/>
    </source>
</evidence>
<dbReference type="GO" id="GO:0005829">
    <property type="term" value="C:cytosol"/>
    <property type="evidence" value="ECO:0007669"/>
    <property type="project" value="TreeGrafter"/>
</dbReference>
<dbReference type="PANTHER" id="PTHR48111">
    <property type="entry name" value="REGULATOR OF RPOS"/>
    <property type="match status" value="1"/>
</dbReference>
<protein>
    <submittedName>
        <fullName evidence="10">DNA-binding response regulator</fullName>
    </submittedName>
</protein>
<keyword evidence="4 7" id="KW-0238">DNA-binding</keyword>
<dbReference type="GO" id="GO:0000156">
    <property type="term" value="F:phosphorelay response regulator activity"/>
    <property type="evidence" value="ECO:0007669"/>
    <property type="project" value="TreeGrafter"/>
</dbReference>
<geneLocation type="plasmid" evidence="10">
    <name>p1</name>
</geneLocation>
<organism evidence="10 11">
    <name type="scientific">Azospirillum brasilense</name>
    <dbReference type="NCBI Taxonomy" id="192"/>
    <lineage>
        <taxon>Bacteria</taxon>
        <taxon>Pseudomonadati</taxon>
        <taxon>Pseudomonadota</taxon>
        <taxon>Alphaproteobacteria</taxon>
        <taxon>Rhodospirillales</taxon>
        <taxon>Azospirillaceae</taxon>
        <taxon>Azospirillum</taxon>
    </lineage>
</organism>
<dbReference type="InterPro" id="IPR001867">
    <property type="entry name" value="OmpR/PhoB-type_DNA-bd"/>
</dbReference>
<dbReference type="RefSeq" id="WP_137141578.1">
    <property type="nucleotide sequence ID" value="NZ_CP032346.1"/>
</dbReference>
<evidence type="ECO:0000259" key="9">
    <source>
        <dbReference type="PROSITE" id="PS51755"/>
    </source>
</evidence>
<dbReference type="Pfam" id="PF00486">
    <property type="entry name" value="Trans_reg_C"/>
    <property type="match status" value="1"/>
</dbReference>
<feature type="modified residue" description="4-aspartylphosphate" evidence="6">
    <location>
        <position position="51"/>
    </location>
</feature>
<evidence type="ECO:0000256" key="1">
    <source>
        <dbReference type="ARBA" id="ARBA00022553"/>
    </source>
</evidence>
<proteinExistence type="predicted"/>
<evidence type="ECO:0000313" key="11">
    <source>
        <dbReference type="Proteomes" id="UP000298693"/>
    </source>
</evidence>
<dbReference type="EMBL" id="CP032346">
    <property type="protein sequence ID" value="QCO17473.1"/>
    <property type="molecule type" value="Genomic_DNA"/>
</dbReference>
<evidence type="ECO:0000313" key="10">
    <source>
        <dbReference type="EMBL" id="QCO17473.1"/>
    </source>
</evidence>
<dbReference type="CDD" id="cd00383">
    <property type="entry name" value="trans_reg_C"/>
    <property type="match status" value="1"/>
</dbReference>
<evidence type="ECO:0000256" key="7">
    <source>
        <dbReference type="PROSITE-ProRule" id="PRU01091"/>
    </source>
</evidence>
<dbReference type="PANTHER" id="PTHR48111:SF37">
    <property type="entry name" value="RESPONSE REGULATOR PROTEIN CARR"/>
    <property type="match status" value="1"/>
</dbReference>
<dbReference type="PROSITE" id="PS51755">
    <property type="entry name" value="OMPR_PHOB"/>
    <property type="match status" value="1"/>
</dbReference>
<dbReference type="Pfam" id="PF00072">
    <property type="entry name" value="Response_reg"/>
    <property type="match status" value="1"/>
</dbReference>
<dbReference type="PROSITE" id="PS50110">
    <property type="entry name" value="RESPONSE_REGULATORY"/>
    <property type="match status" value="1"/>
</dbReference>
<evidence type="ECO:0000256" key="2">
    <source>
        <dbReference type="ARBA" id="ARBA00023012"/>
    </source>
</evidence>
<dbReference type="GO" id="GO:0006355">
    <property type="term" value="P:regulation of DNA-templated transcription"/>
    <property type="evidence" value="ECO:0007669"/>
    <property type="project" value="InterPro"/>
</dbReference>
<evidence type="ECO:0000256" key="6">
    <source>
        <dbReference type="PROSITE-ProRule" id="PRU00169"/>
    </source>
</evidence>
<dbReference type="InterPro" id="IPR039420">
    <property type="entry name" value="WalR-like"/>
</dbReference>
<dbReference type="Gene3D" id="1.10.10.10">
    <property type="entry name" value="Winged helix-like DNA-binding domain superfamily/Winged helix DNA-binding domain"/>
    <property type="match status" value="1"/>
</dbReference>
<accession>A0A4D8R9T2</accession>
<dbReference type="CDD" id="cd19934">
    <property type="entry name" value="REC_OmpR_EcPhoP-like"/>
    <property type="match status" value="1"/>
</dbReference>
<dbReference type="FunFam" id="1.10.10.10:FF:000005">
    <property type="entry name" value="Two-component system response regulator"/>
    <property type="match status" value="1"/>
</dbReference>
<dbReference type="FunFam" id="3.40.50.2300:FF:000002">
    <property type="entry name" value="DNA-binding response regulator PhoP"/>
    <property type="match status" value="1"/>
</dbReference>
<dbReference type="SUPFAM" id="SSF46894">
    <property type="entry name" value="C-terminal effector domain of the bipartite response regulators"/>
    <property type="match status" value="1"/>
</dbReference>
<name>A0A4D8R9T2_AZOBR</name>
<evidence type="ECO:0000259" key="8">
    <source>
        <dbReference type="PROSITE" id="PS50110"/>
    </source>
</evidence>
<evidence type="ECO:0000256" key="4">
    <source>
        <dbReference type="ARBA" id="ARBA00023125"/>
    </source>
</evidence>
<keyword evidence="5" id="KW-0804">Transcription</keyword>
<dbReference type="GO" id="GO:0032993">
    <property type="term" value="C:protein-DNA complex"/>
    <property type="evidence" value="ECO:0007669"/>
    <property type="project" value="TreeGrafter"/>
</dbReference>
<dbReference type="InterPro" id="IPR011006">
    <property type="entry name" value="CheY-like_superfamily"/>
</dbReference>
<keyword evidence="2" id="KW-0902">Two-component regulatory system</keyword>
<keyword evidence="1 6" id="KW-0597">Phosphoprotein</keyword>
<keyword evidence="3" id="KW-0805">Transcription regulation</keyword>
<dbReference type="GO" id="GO:0000976">
    <property type="term" value="F:transcription cis-regulatory region binding"/>
    <property type="evidence" value="ECO:0007669"/>
    <property type="project" value="TreeGrafter"/>
</dbReference>
<feature type="DNA-binding region" description="OmpR/PhoB-type" evidence="7">
    <location>
        <begin position="124"/>
        <end position="218"/>
    </location>
</feature>
<dbReference type="AlphaFoldDB" id="A0A4D8R9T2"/>
<dbReference type="Gene3D" id="6.10.250.690">
    <property type="match status" value="1"/>
</dbReference>
<dbReference type="Proteomes" id="UP000298693">
    <property type="component" value="Plasmid p1"/>
</dbReference>
<reference evidence="10 11" key="1">
    <citation type="submission" date="2018-09" db="EMBL/GenBank/DDBJ databases">
        <title>Whole genome based analysis of evolution and adaptive divergence in Indian and Brazilian strains of Azospirillum brasilense.</title>
        <authorList>
            <person name="Singh C."/>
            <person name="Tripathi A.K."/>
        </authorList>
    </citation>
    <scope>NUCLEOTIDE SEQUENCE [LARGE SCALE GENOMIC DNA]</scope>
    <source>
        <strain evidence="10 11">MTCC4039</strain>
        <plasmid evidence="10 11">p1</plasmid>
    </source>
</reference>
<feature type="domain" description="OmpR/PhoB-type" evidence="9">
    <location>
        <begin position="124"/>
        <end position="218"/>
    </location>
</feature>